<dbReference type="Proteomes" id="UP000179807">
    <property type="component" value="Unassembled WGS sequence"/>
</dbReference>
<feature type="transmembrane region" description="Helical" evidence="1">
    <location>
        <begin position="12"/>
        <end position="32"/>
    </location>
</feature>
<dbReference type="EMBL" id="MLAK01000839">
    <property type="protein sequence ID" value="OHT03085.1"/>
    <property type="molecule type" value="Genomic_DNA"/>
</dbReference>
<dbReference type="PANTHER" id="PTHR24159">
    <property type="match status" value="1"/>
</dbReference>
<keyword evidence="1" id="KW-0472">Membrane</keyword>
<protein>
    <recommendedName>
        <fullName evidence="2">DUF3447 domain-containing protein</fullName>
    </recommendedName>
</protein>
<proteinExistence type="predicted"/>
<gene>
    <name evidence="3" type="ORF">TRFO_29540</name>
</gene>
<dbReference type="RefSeq" id="XP_068356221.1">
    <property type="nucleotide sequence ID" value="XM_068506840.1"/>
</dbReference>
<keyword evidence="1" id="KW-1133">Transmembrane helix</keyword>
<evidence type="ECO:0000313" key="4">
    <source>
        <dbReference type="Proteomes" id="UP000179807"/>
    </source>
</evidence>
<organism evidence="3 4">
    <name type="scientific">Tritrichomonas foetus</name>
    <dbReference type="NCBI Taxonomy" id="1144522"/>
    <lineage>
        <taxon>Eukaryota</taxon>
        <taxon>Metamonada</taxon>
        <taxon>Parabasalia</taxon>
        <taxon>Tritrichomonadida</taxon>
        <taxon>Tritrichomonadidae</taxon>
        <taxon>Tritrichomonas</taxon>
    </lineage>
</organism>
<sequence>MLIRSYLNRFTYFWLTAPQILALSNFIIIQTFRKSAKMNNSHEKPFSPWMDIIDAIIGLQDILINSPDDVSDEEIGAKISPVFFSSPNYILTFFNVVSLIFSTRIDKFDQCIKLAVSFSPFLKRMNLPHEVCFYHTNGFIYYNLYLHGFLNFDYILKLAPDNQSISEIFYPEINEKYPDFFKTKKSESEINEIKKFREIGKNHHPIASAIQNDDIDTFQEIIAKQNIKLDSQIPYSVFESHGIVNRPNDMPTLIEFAAFFGATKIFKYLILNNFSNMNIQSNNQSNLNNQNDIIDNLNGDNNHNNQNDLTNTIFSRILRFAVAGGNYEIIHLLEGYKIDMKEGFRSAIMCHRNELVEYFMENFGFEFSPDEIFLSIEELNMSLVKKNLDNIYKNPYMKDSHNNNIIHAAVKSDLVWINEMIFSLPNMESLLTEENSFHITPMMQAVAGSHQIFKYLVSTKIGNDYWLNWKFQYILGSSATEENLKYAIEKAPDILNSQTFIYGAMDNPTNMKFIQSCRK</sequence>
<dbReference type="InterPro" id="IPR036770">
    <property type="entry name" value="Ankyrin_rpt-contain_sf"/>
</dbReference>
<dbReference type="AlphaFoldDB" id="A0A1J4K0Q9"/>
<dbReference type="GeneID" id="94841544"/>
<evidence type="ECO:0000313" key="3">
    <source>
        <dbReference type="EMBL" id="OHT03085.1"/>
    </source>
</evidence>
<reference evidence="3" key="1">
    <citation type="submission" date="2016-10" db="EMBL/GenBank/DDBJ databases">
        <authorList>
            <person name="Benchimol M."/>
            <person name="Almeida L.G."/>
            <person name="Vasconcelos A.T."/>
            <person name="Perreira-Neves A."/>
            <person name="Rosa I.A."/>
            <person name="Tasca T."/>
            <person name="Bogo M.R."/>
            <person name="de Souza W."/>
        </authorList>
    </citation>
    <scope>NUCLEOTIDE SEQUENCE [LARGE SCALE GENOMIC DNA]</scope>
    <source>
        <strain evidence="3">K</strain>
    </source>
</reference>
<dbReference type="Gene3D" id="1.25.40.20">
    <property type="entry name" value="Ankyrin repeat-containing domain"/>
    <property type="match status" value="1"/>
</dbReference>
<dbReference type="PANTHER" id="PTHR24159:SF5">
    <property type="entry name" value="ANK_REP_REGION DOMAIN-CONTAINING PROTEIN"/>
    <property type="match status" value="1"/>
</dbReference>
<dbReference type="Pfam" id="PF11929">
    <property type="entry name" value="DUF3447"/>
    <property type="match status" value="1"/>
</dbReference>
<comment type="caution">
    <text evidence="3">The sequence shown here is derived from an EMBL/GenBank/DDBJ whole genome shotgun (WGS) entry which is preliminary data.</text>
</comment>
<keyword evidence="4" id="KW-1185">Reference proteome</keyword>
<feature type="domain" description="DUF3447" evidence="2">
    <location>
        <begin position="313"/>
        <end position="371"/>
    </location>
</feature>
<dbReference type="VEuPathDB" id="TrichDB:TRFO_29540"/>
<keyword evidence="1" id="KW-0812">Transmembrane</keyword>
<evidence type="ECO:0000256" key="1">
    <source>
        <dbReference type="SAM" id="Phobius"/>
    </source>
</evidence>
<name>A0A1J4K0Q9_9EUKA</name>
<dbReference type="SUPFAM" id="SSF48403">
    <property type="entry name" value="Ankyrin repeat"/>
    <property type="match status" value="1"/>
</dbReference>
<accession>A0A1J4K0Q9</accession>
<evidence type="ECO:0000259" key="2">
    <source>
        <dbReference type="Pfam" id="PF11929"/>
    </source>
</evidence>
<dbReference type="InterPro" id="IPR020683">
    <property type="entry name" value="DUF3447"/>
</dbReference>